<sequence>MPSQRINLDVSFITFHDDECPGSNITDKNSKTFVVTTGGYPQEVLLVTRASSAKFAKITMVFEGVKDFVLEKCRVNETAFEVIAERSLPMGDGKEGKQRQTEVLDLDPESVGKDIRMLRLRILSGYKDFAAIFNVDAIGEESEQQMVVLESRPEVNL</sequence>
<evidence type="ECO:0000313" key="1">
    <source>
        <dbReference type="EMBL" id="EPY36228.1"/>
    </source>
</evidence>
<dbReference type="GO" id="GO:0005929">
    <property type="term" value="C:cilium"/>
    <property type="evidence" value="ECO:0007669"/>
    <property type="project" value="TreeGrafter"/>
</dbReference>
<keyword evidence="1" id="KW-0346">Stress response</keyword>
<dbReference type="PANTHER" id="PTHR33906:SF1">
    <property type="entry name" value="INTRAFLAGELLAR TRANSPORT PROTEIN 25 HOMOLOG"/>
    <property type="match status" value="1"/>
</dbReference>
<dbReference type="EMBL" id="ATMH01000691">
    <property type="protein sequence ID" value="EPY36228.1"/>
    <property type="molecule type" value="Genomic_DNA"/>
</dbReference>
<dbReference type="GO" id="GO:0030992">
    <property type="term" value="C:intraciliary transport particle B"/>
    <property type="evidence" value="ECO:0007669"/>
    <property type="project" value="InterPro"/>
</dbReference>
<gene>
    <name evidence="1" type="ORF">STCU_00691</name>
</gene>
<dbReference type="GO" id="GO:0042073">
    <property type="term" value="P:intraciliary transport"/>
    <property type="evidence" value="ECO:0007669"/>
    <property type="project" value="InterPro"/>
</dbReference>
<dbReference type="AlphaFoldDB" id="S9V5Y0"/>
<dbReference type="InterPro" id="IPR008979">
    <property type="entry name" value="Galactose-bd-like_sf"/>
</dbReference>
<name>S9V5Y0_9TRYP</name>
<comment type="caution">
    <text evidence="1">The sequence shown here is derived from an EMBL/GenBank/DDBJ whole genome shotgun (WGS) entry which is preliminary data.</text>
</comment>
<accession>S9V5Y0</accession>
<keyword evidence="2" id="KW-1185">Reference proteome</keyword>
<dbReference type="OrthoDB" id="271080at2759"/>
<protein>
    <submittedName>
        <fullName evidence="1">Heat shock protein family B (Small), member 11</fullName>
    </submittedName>
</protein>
<dbReference type="Gene3D" id="2.60.120.260">
    <property type="entry name" value="Galactose-binding domain-like"/>
    <property type="match status" value="1"/>
</dbReference>
<dbReference type="Proteomes" id="UP000015354">
    <property type="component" value="Unassembled WGS sequence"/>
</dbReference>
<proteinExistence type="predicted"/>
<reference evidence="1 2" key="1">
    <citation type="journal article" date="2013" name="PLoS ONE">
        <title>Predicting the Proteins of Angomonas deanei, Strigomonas culicis and Their Respective Endosymbionts Reveals New Aspects of the Trypanosomatidae Family.</title>
        <authorList>
            <person name="Motta M.C."/>
            <person name="Martins A.C."/>
            <person name="de Souza S.S."/>
            <person name="Catta-Preta C.M."/>
            <person name="Silva R."/>
            <person name="Klein C.C."/>
            <person name="de Almeida L.G."/>
            <person name="de Lima Cunha O."/>
            <person name="Ciapina L.P."/>
            <person name="Brocchi M."/>
            <person name="Colabardini A.C."/>
            <person name="de Araujo Lima B."/>
            <person name="Machado C.R."/>
            <person name="de Almeida Soares C.M."/>
            <person name="Probst C.M."/>
            <person name="de Menezes C.B."/>
            <person name="Thompson C.E."/>
            <person name="Bartholomeu D.C."/>
            <person name="Gradia D.F."/>
            <person name="Pavoni D.P."/>
            <person name="Grisard E.C."/>
            <person name="Fantinatti-Garboggini F."/>
            <person name="Marchini F.K."/>
            <person name="Rodrigues-Luiz G.F."/>
            <person name="Wagner G."/>
            <person name="Goldman G.H."/>
            <person name="Fietto J.L."/>
            <person name="Elias M.C."/>
            <person name="Goldman M.H."/>
            <person name="Sagot M.F."/>
            <person name="Pereira M."/>
            <person name="Stoco P.H."/>
            <person name="de Mendonca-Neto R.P."/>
            <person name="Teixeira S.M."/>
            <person name="Maciel T.E."/>
            <person name="de Oliveira Mendes T.A."/>
            <person name="Urmenyi T.P."/>
            <person name="de Souza W."/>
            <person name="Schenkman S."/>
            <person name="de Vasconcelos A.T."/>
        </authorList>
    </citation>
    <scope>NUCLEOTIDE SEQUENCE [LARGE SCALE GENOMIC DNA]</scope>
</reference>
<evidence type="ECO:0000313" key="2">
    <source>
        <dbReference type="Proteomes" id="UP000015354"/>
    </source>
</evidence>
<dbReference type="InterPro" id="IPR033558">
    <property type="entry name" value="IFT25"/>
</dbReference>
<dbReference type="SUPFAM" id="SSF49785">
    <property type="entry name" value="Galactose-binding domain-like"/>
    <property type="match status" value="1"/>
</dbReference>
<organism evidence="1 2">
    <name type="scientific">Strigomonas culicis</name>
    <dbReference type="NCBI Taxonomy" id="28005"/>
    <lineage>
        <taxon>Eukaryota</taxon>
        <taxon>Discoba</taxon>
        <taxon>Euglenozoa</taxon>
        <taxon>Kinetoplastea</taxon>
        <taxon>Metakinetoplastina</taxon>
        <taxon>Trypanosomatida</taxon>
        <taxon>Trypanosomatidae</taxon>
        <taxon>Strigomonadinae</taxon>
        <taxon>Strigomonas</taxon>
    </lineage>
</organism>
<dbReference type="PANTHER" id="PTHR33906">
    <property type="entry name" value="INTRAFLAGELLAR TRANSPORT PROTEIN 25 HOMOLOG"/>
    <property type="match status" value="1"/>
</dbReference>